<keyword evidence="2" id="KW-1185">Reference proteome</keyword>
<gene>
    <name evidence="1" type="ORF">MYCIT1_LOCUS15247</name>
</gene>
<dbReference type="AlphaFoldDB" id="A0AAD2Q324"/>
<dbReference type="EMBL" id="CAVNYO010000168">
    <property type="protein sequence ID" value="CAK5270653.1"/>
    <property type="molecule type" value="Genomic_DNA"/>
</dbReference>
<dbReference type="GO" id="GO:0007030">
    <property type="term" value="P:Golgi organization"/>
    <property type="evidence" value="ECO:0007669"/>
    <property type="project" value="TreeGrafter"/>
</dbReference>
<dbReference type="Pfam" id="PF05742">
    <property type="entry name" value="TANGO2"/>
    <property type="match status" value="1"/>
</dbReference>
<comment type="caution">
    <text evidence="1">The sequence shown here is derived from an EMBL/GenBank/DDBJ whole genome shotgun (WGS) entry which is preliminary data.</text>
</comment>
<reference evidence="1" key="1">
    <citation type="submission" date="2023-11" db="EMBL/GenBank/DDBJ databases">
        <authorList>
            <person name="De Vega J J."/>
            <person name="De Vega J J."/>
        </authorList>
    </citation>
    <scope>NUCLEOTIDE SEQUENCE</scope>
</reference>
<accession>A0AAD2Q324</accession>
<evidence type="ECO:0000313" key="1">
    <source>
        <dbReference type="EMBL" id="CAK5270653.1"/>
    </source>
</evidence>
<dbReference type="GO" id="GO:0005794">
    <property type="term" value="C:Golgi apparatus"/>
    <property type="evidence" value="ECO:0007669"/>
    <property type="project" value="TreeGrafter"/>
</dbReference>
<sequence>MCVAFWTLEHPEYALILCANRDEYLARPALDATFHRAFGAAADAAAPEILSGIDVQAGGTWLGLNAGTARLALLTNITEPLQKRASSRGALAPAFLAAHPGTAPDALFPPGGQFAGFNLLLLEGSWGPASEDGLGSGSGSGSALAFDGAWIVSNSGAGGPVRCRALRTDERAIGGMSNGIHVATADNDNDDDGASWPKVLAGKELLARIAAAPTPPPSDGSDPDTALAEQLFSLLCTTAPAPIRARQELRRTICVHPVDVSAGEKAYAPVGGKHEAHGGLGPAPAPPLPVFYGTRTATVVLVRRDGSALFVERDVWRIAGEGAAARPVRAPPGSQRAFRVDVGTALPRPGHG</sequence>
<organism evidence="1 2">
    <name type="scientific">Mycena citricolor</name>
    <dbReference type="NCBI Taxonomy" id="2018698"/>
    <lineage>
        <taxon>Eukaryota</taxon>
        <taxon>Fungi</taxon>
        <taxon>Dikarya</taxon>
        <taxon>Basidiomycota</taxon>
        <taxon>Agaricomycotina</taxon>
        <taxon>Agaricomycetes</taxon>
        <taxon>Agaricomycetidae</taxon>
        <taxon>Agaricales</taxon>
        <taxon>Marasmiineae</taxon>
        <taxon>Mycenaceae</taxon>
        <taxon>Mycena</taxon>
    </lineage>
</organism>
<evidence type="ECO:0000313" key="2">
    <source>
        <dbReference type="Proteomes" id="UP001295794"/>
    </source>
</evidence>
<dbReference type="PANTHER" id="PTHR17985:SF8">
    <property type="entry name" value="TRANSPORT AND GOLGI ORGANIZATION PROTEIN 2 HOMOLOG"/>
    <property type="match status" value="1"/>
</dbReference>
<proteinExistence type="predicted"/>
<name>A0AAD2Q324_9AGAR</name>
<dbReference type="Proteomes" id="UP001295794">
    <property type="component" value="Unassembled WGS sequence"/>
</dbReference>
<dbReference type="PANTHER" id="PTHR17985">
    <property type="entry name" value="SER/THR-RICH PROTEIN T10 IN DGCR REGION"/>
    <property type="match status" value="1"/>
</dbReference>
<protein>
    <recommendedName>
        <fullName evidence="3">DUF833-domain-containing protein</fullName>
    </recommendedName>
</protein>
<dbReference type="GO" id="GO:0009306">
    <property type="term" value="P:protein secretion"/>
    <property type="evidence" value="ECO:0007669"/>
    <property type="project" value="TreeGrafter"/>
</dbReference>
<evidence type="ECO:0008006" key="3">
    <source>
        <dbReference type="Google" id="ProtNLM"/>
    </source>
</evidence>
<dbReference type="InterPro" id="IPR008551">
    <property type="entry name" value="TANGO2"/>
</dbReference>